<evidence type="ECO:0000313" key="2">
    <source>
        <dbReference type="EMBL" id="RKK02496.1"/>
    </source>
</evidence>
<dbReference type="AlphaFoldDB" id="A0A3A9JFS3"/>
<evidence type="ECO:0000313" key="3">
    <source>
        <dbReference type="Proteomes" id="UP000278036"/>
    </source>
</evidence>
<evidence type="ECO:0000256" key="1">
    <source>
        <dbReference type="SAM" id="MobiDB-lite"/>
    </source>
</evidence>
<feature type="region of interest" description="Disordered" evidence="1">
    <location>
        <begin position="1"/>
        <end position="30"/>
    </location>
</feature>
<comment type="caution">
    <text evidence="2">The sequence shown here is derived from an EMBL/GenBank/DDBJ whole genome shotgun (WGS) entry which is preliminary data.</text>
</comment>
<organism evidence="2 3">
    <name type="scientific">Teichococcus wenyumeiae</name>
    <dbReference type="NCBI Taxonomy" id="2478470"/>
    <lineage>
        <taxon>Bacteria</taxon>
        <taxon>Pseudomonadati</taxon>
        <taxon>Pseudomonadota</taxon>
        <taxon>Alphaproteobacteria</taxon>
        <taxon>Acetobacterales</taxon>
        <taxon>Roseomonadaceae</taxon>
        <taxon>Roseomonas</taxon>
    </lineage>
</organism>
<proteinExistence type="predicted"/>
<sequence length="62" mass="6730">MRRRVCRPPRLTAPAPEALPPPTLPPSGDTVGRRFLALHLPLLPVEATGRAEAPTLVWRAEG</sequence>
<dbReference type="Proteomes" id="UP000278036">
    <property type="component" value="Unassembled WGS sequence"/>
</dbReference>
<accession>A0A3A9JFS3</accession>
<dbReference type="RefSeq" id="WP_147426146.1">
    <property type="nucleotide sequence ID" value="NZ_RAQU01000147.1"/>
</dbReference>
<gene>
    <name evidence="2" type="ORF">D6Z83_19390</name>
</gene>
<dbReference type="EMBL" id="RAQU01000147">
    <property type="protein sequence ID" value="RKK02496.1"/>
    <property type="molecule type" value="Genomic_DNA"/>
</dbReference>
<reference evidence="2 3" key="1">
    <citation type="submission" date="2018-09" db="EMBL/GenBank/DDBJ databases">
        <title>Roseomonas sp. nov., isolated from feces of Tibetan antelopes in the Qinghai-Tibet plateau, China.</title>
        <authorList>
            <person name="Tian Z."/>
        </authorList>
    </citation>
    <scope>NUCLEOTIDE SEQUENCE [LARGE SCALE GENOMIC DNA]</scope>
    <source>
        <strain evidence="2 3">Z24</strain>
    </source>
</reference>
<feature type="non-terminal residue" evidence="2">
    <location>
        <position position="62"/>
    </location>
</feature>
<dbReference type="InParanoid" id="A0A3A9JFS3"/>
<protein>
    <submittedName>
        <fullName evidence="2">Uncharacterized protein</fullName>
    </submittedName>
</protein>
<name>A0A3A9JFS3_9PROT</name>